<evidence type="ECO:0000256" key="1">
    <source>
        <dbReference type="SAM" id="MobiDB-lite"/>
    </source>
</evidence>
<accession>A0A6S7I469</accession>
<feature type="compositionally biased region" description="Low complexity" evidence="1">
    <location>
        <begin position="74"/>
        <end position="96"/>
    </location>
</feature>
<keyword evidence="4" id="KW-1185">Reference proteome</keyword>
<gene>
    <name evidence="3" type="ORF">PACLA_8A036584</name>
</gene>
<dbReference type="AlphaFoldDB" id="A0A6S7I469"/>
<dbReference type="OrthoDB" id="6418377at2759"/>
<feature type="compositionally biased region" description="Low complexity" evidence="1">
    <location>
        <begin position="105"/>
        <end position="128"/>
    </location>
</feature>
<keyword evidence="2" id="KW-1133">Transmembrane helix</keyword>
<keyword evidence="2" id="KW-0812">Transmembrane</keyword>
<dbReference type="Pfam" id="PF02014">
    <property type="entry name" value="Reeler"/>
    <property type="match status" value="1"/>
</dbReference>
<dbReference type="InterPro" id="IPR042307">
    <property type="entry name" value="Reeler_sf"/>
</dbReference>
<reference evidence="3" key="1">
    <citation type="submission" date="2020-04" db="EMBL/GenBank/DDBJ databases">
        <authorList>
            <person name="Alioto T."/>
            <person name="Alioto T."/>
            <person name="Gomez Garrido J."/>
        </authorList>
    </citation>
    <scope>NUCLEOTIDE SEQUENCE</scope>
    <source>
        <strain evidence="3">A484AB</strain>
    </source>
</reference>
<feature type="transmembrane region" description="Helical" evidence="2">
    <location>
        <begin position="156"/>
        <end position="173"/>
    </location>
</feature>
<sequence>MFASAPVDGKYLNCGNSKGALTHSTRLSVNTVTFEWEPPASLSGNISFFATVVKDTATFWVKLQSTELYKREMQPTQSTQSSATTEQTQGSTTQPSVASTHQETSSKSTDTTMSTAATTNTGNTSTTMSAMSTATTTHMANNTCKPNDSKCDGIQLNHNALFLFFVGLILLFWQNVM</sequence>
<dbReference type="PANTHER" id="PTHR45828:SF36">
    <property type="entry name" value="REELIN DOMAIN-CONTAINING PROTEIN"/>
    <property type="match status" value="1"/>
</dbReference>
<dbReference type="CDD" id="cd08544">
    <property type="entry name" value="Reeler"/>
    <property type="match status" value="1"/>
</dbReference>
<dbReference type="InterPro" id="IPR051237">
    <property type="entry name" value="Ferric-chelate_Red/DefProt"/>
</dbReference>
<dbReference type="GO" id="GO:0016020">
    <property type="term" value="C:membrane"/>
    <property type="evidence" value="ECO:0007669"/>
    <property type="project" value="TreeGrafter"/>
</dbReference>
<dbReference type="PANTHER" id="PTHR45828">
    <property type="entry name" value="CYTOCHROME B561/FERRIC REDUCTASE TRANSMEMBRANE"/>
    <property type="match status" value="1"/>
</dbReference>
<evidence type="ECO:0000256" key="2">
    <source>
        <dbReference type="SAM" id="Phobius"/>
    </source>
</evidence>
<protein>
    <submittedName>
        <fullName evidence="3">Uncharacterized protein</fullName>
    </submittedName>
</protein>
<feature type="region of interest" description="Disordered" evidence="1">
    <location>
        <begin position="71"/>
        <end position="128"/>
    </location>
</feature>
<name>A0A6S7I469_PARCT</name>
<dbReference type="Proteomes" id="UP001152795">
    <property type="component" value="Unassembled WGS sequence"/>
</dbReference>
<evidence type="ECO:0000313" key="4">
    <source>
        <dbReference type="Proteomes" id="UP001152795"/>
    </source>
</evidence>
<keyword evidence="2" id="KW-0472">Membrane</keyword>
<dbReference type="PROSITE" id="PS51019">
    <property type="entry name" value="REELIN"/>
    <property type="match status" value="1"/>
</dbReference>
<organism evidence="3 4">
    <name type="scientific">Paramuricea clavata</name>
    <name type="common">Red gorgonian</name>
    <name type="synonym">Violescent sea-whip</name>
    <dbReference type="NCBI Taxonomy" id="317549"/>
    <lineage>
        <taxon>Eukaryota</taxon>
        <taxon>Metazoa</taxon>
        <taxon>Cnidaria</taxon>
        <taxon>Anthozoa</taxon>
        <taxon>Octocorallia</taxon>
        <taxon>Malacalcyonacea</taxon>
        <taxon>Plexauridae</taxon>
        <taxon>Paramuricea</taxon>
    </lineage>
</organism>
<evidence type="ECO:0000313" key="3">
    <source>
        <dbReference type="EMBL" id="CAB4011827.1"/>
    </source>
</evidence>
<dbReference type="Gene3D" id="2.60.40.4060">
    <property type="entry name" value="Reeler domain"/>
    <property type="match status" value="1"/>
</dbReference>
<proteinExistence type="predicted"/>
<comment type="caution">
    <text evidence="3">The sequence shown here is derived from an EMBL/GenBank/DDBJ whole genome shotgun (WGS) entry which is preliminary data.</text>
</comment>
<dbReference type="InterPro" id="IPR002861">
    <property type="entry name" value="Reeler_dom"/>
</dbReference>
<dbReference type="EMBL" id="CACRXK020007278">
    <property type="protein sequence ID" value="CAB4011827.1"/>
    <property type="molecule type" value="Genomic_DNA"/>
</dbReference>